<reference evidence="2" key="1">
    <citation type="submission" date="2022-11" db="UniProtKB">
        <authorList>
            <consortium name="WormBaseParasite"/>
        </authorList>
    </citation>
    <scope>IDENTIFICATION</scope>
</reference>
<keyword evidence="1" id="KW-1185">Reference proteome</keyword>
<dbReference type="WBParaSite" id="ACRNAN_scaffold1061.g17565.t1">
    <property type="protein sequence ID" value="ACRNAN_scaffold1061.g17565.t1"/>
    <property type="gene ID" value="ACRNAN_scaffold1061.g17565"/>
</dbReference>
<sequence length="184" mass="21072">MEAPNQNEVRSAIIQGQYAQKLREIGETFPDSGYTVIAHINIDNYTKETLRCEGAELRSGVIHSWNYSGHLYESPTGLEPGVRFKFVTITKPGTPSNNIRFGYITEKSWNGFADYCGKIDKNTKYNKLFDKSEYAIFSSEPSEWFQVEDDDIEIRGKMGIESDCEINIQIIPRNYADYAPQFQN</sequence>
<accession>A0A914CGL7</accession>
<proteinExistence type="predicted"/>
<protein>
    <submittedName>
        <fullName evidence="2">Uncharacterized protein</fullName>
    </submittedName>
</protein>
<dbReference type="AlphaFoldDB" id="A0A914CGL7"/>
<evidence type="ECO:0000313" key="1">
    <source>
        <dbReference type="Proteomes" id="UP000887540"/>
    </source>
</evidence>
<dbReference type="Proteomes" id="UP000887540">
    <property type="component" value="Unplaced"/>
</dbReference>
<name>A0A914CGL7_9BILA</name>
<evidence type="ECO:0000313" key="2">
    <source>
        <dbReference type="WBParaSite" id="ACRNAN_scaffold1061.g17565.t1"/>
    </source>
</evidence>
<organism evidence="1 2">
    <name type="scientific">Acrobeloides nanus</name>
    <dbReference type="NCBI Taxonomy" id="290746"/>
    <lineage>
        <taxon>Eukaryota</taxon>
        <taxon>Metazoa</taxon>
        <taxon>Ecdysozoa</taxon>
        <taxon>Nematoda</taxon>
        <taxon>Chromadorea</taxon>
        <taxon>Rhabditida</taxon>
        <taxon>Tylenchina</taxon>
        <taxon>Cephalobomorpha</taxon>
        <taxon>Cephaloboidea</taxon>
        <taxon>Cephalobidae</taxon>
        <taxon>Acrobeloides</taxon>
    </lineage>
</organism>